<dbReference type="RefSeq" id="WP_058378825.1">
    <property type="nucleotide sequence ID" value="NZ_CP013480.3"/>
</dbReference>
<feature type="domain" description="HipA-like C-terminal" evidence="4">
    <location>
        <begin position="157"/>
        <end position="408"/>
    </location>
</feature>
<reference evidence="7" key="1">
    <citation type="submission" date="2015-12" db="EMBL/GenBank/DDBJ databases">
        <title>Complete genome sequence of Pandoraea norimbergensis DSM 11628.</title>
        <authorList>
            <person name="Ee R."/>
            <person name="Lim Y.-L."/>
            <person name="Yong D."/>
            <person name="Yin W.-F."/>
            <person name="Chan K.-G."/>
        </authorList>
    </citation>
    <scope>NUCLEOTIDE SEQUENCE [LARGE SCALE GENOMIC DNA]</scope>
    <source>
        <strain evidence="7">DSM 11628</strain>
    </source>
</reference>
<dbReference type="EMBL" id="CP013480">
    <property type="protein sequence ID" value="ALS61915.1"/>
    <property type="molecule type" value="Genomic_DNA"/>
</dbReference>
<gene>
    <name evidence="6" type="ORF">AT302_21170</name>
</gene>
<evidence type="ECO:0000259" key="4">
    <source>
        <dbReference type="Pfam" id="PF07804"/>
    </source>
</evidence>
<proteinExistence type="inferred from homology"/>
<dbReference type="CDD" id="cd17808">
    <property type="entry name" value="HipA_Ec_like"/>
    <property type="match status" value="1"/>
</dbReference>
<evidence type="ECO:0000256" key="1">
    <source>
        <dbReference type="ARBA" id="ARBA00010164"/>
    </source>
</evidence>
<dbReference type="InterPro" id="IPR012893">
    <property type="entry name" value="HipA-like_C"/>
</dbReference>
<comment type="similarity">
    <text evidence="1">Belongs to the HipA Ser/Thr kinase family.</text>
</comment>
<feature type="domain" description="HipA N-terminal subdomain 1" evidence="5">
    <location>
        <begin position="10"/>
        <end position="111"/>
    </location>
</feature>
<dbReference type="InterPro" id="IPR052028">
    <property type="entry name" value="HipA_Ser/Thr_kinase"/>
</dbReference>
<sequence length="445" mass="48814">MGRRSHSRALSIWANNQRVGTWRMSSQDRMALQYDDAWRESAAGRPLSLSLPFGIDSTPLTGDRVRHYFDNLLPDSDVIRRRLAGRYGAQSTDGFNLLEAIGRDCVGAIQLLGEDESPGSVQSIEASALSDEEIAERLRDASGGAMPGHPSHDDLRLSIAGAQEKTALLHHNGRWCLPHGATPTTHILKLPLGLVGNRRADLSTSVENEWLCMQLCAELGLPTASCEMLTFGDQKVLSVTRFDRQLHASGTWIMRLPQEDFCQVFGLPPHLKYEADGGPGIADLAATLRQSQTSGEDLETVFRAQIVFWMLAATDGHAKNFSIHLLPGGRYRLTPLYDVLSMWPIMGDGPNQVPWQRAKLAMAVAGKRRHYRLREIQRRHFDEMATKCYLGASASPIVDALLAKVPQAIAGVAGRLPRGFPEAVAEGIFKGMQHSADHLAACASP</sequence>
<evidence type="ECO:0000313" key="7">
    <source>
        <dbReference type="Proteomes" id="UP000060277"/>
    </source>
</evidence>
<dbReference type="InterPro" id="IPR017508">
    <property type="entry name" value="HipA_N1"/>
</dbReference>
<dbReference type="PANTHER" id="PTHR37419">
    <property type="entry name" value="SERINE/THREONINE-PROTEIN KINASE TOXIN HIPA"/>
    <property type="match status" value="1"/>
</dbReference>
<evidence type="ECO:0000256" key="3">
    <source>
        <dbReference type="ARBA" id="ARBA00022777"/>
    </source>
</evidence>
<keyword evidence="3" id="KW-0418">Kinase</keyword>
<dbReference type="Proteomes" id="UP000060277">
    <property type="component" value="Chromosome"/>
</dbReference>
<dbReference type="PANTHER" id="PTHR37419:SF1">
    <property type="entry name" value="SERINE_THREONINE-PROTEIN KINASE TOXIN HIPA"/>
    <property type="match status" value="1"/>
</dbReference>
<evidence type="ECO:0000313" key="6">
    <source>
        <dbReference type="EMBL" id="ALS61915.1"/>
    </source>
</evidence>
<protein>
    <submittedName>
        <fullName evidence="6">Toxin HipA</fullName>
    </submittedName>
</protein>
<dbReference type="NCBIfam" id="TIGR03071">
    <property type="entry name" value="couple_hipA"/>
    <property type="match status" value="1"/>
</dbReference>
<dbReference type="Pfam" id="PF07804">
    <property type="entry name" value="HipA_C"/>
    <property type="match status" value="1"/>
</dbReference>
<evidence type="ECO:0000256" key="2">
    <source>
        <dbReference type="ARBA" id="ARBA00022679"/>
    </source>
</evidence>
<accession>A0ABM5WN53</accession>
<organism evidence="6 7">
    <name type="scientific">Pandoraea norimbergensis</name>
    <dbReference type="NCBI Taxonomy" id="93219"/>
    <lineage>
        <taxon>Bacteria</taxon>
        <taxon>Pseudomonadati</taxon>
        <taxon>Pseudomonadota</taxon>
        <taxon>Betaproteobacteria</taxon>
        <taxon>Burkholderiales</taxon>
        <taxon>Burkholderiaceae</taxon>
        <taxon>Pandoraea</taxon>
    </lineage>
</organism>
<name>A0ABM5WN53_9BURK</name>
<keyword evidence="7" id="KW-1185">Reference proteome</keyword>
<dbReference type="Pfam" id="PF13657">
    <property type="entry name" value="Couple_hipA"/>
    <property type="match status" value="1"/>
</dbReference>
<keyword evidence="2" id="KW-0808">Transferase</keyword>
<evidence type="ECO:0000259" key="5">
    <source>
        <dbReference type="Pfam" id="PF13657"/>
    </source>
</evidence>